<evidence type="ECO:0000256" key="4">
    <source>
        <dbReference type="ARBA" id="ARBA00023136"/>
    </source>
</evidence>
<evidence type="ECO:0000256" key="5">
    <source>
        <dbReference type="SAM" id="Coils"/>
    </source>
</evidence>
<dbReference type="OrthoDB" id="9811754at2"/>
<dbReference type="GO" id="GO:0055085">
    <property type="term" value="P:transmembrane transport"/>
    <property type="evidence" value="ECO:0007669"/>
    <property type="project" value="InterPro"/>
</dbReference>
<dbReference type="RefSeq" id="WP_092063178.1">
    <property type="nucleotide sequence ID" value="NZ_FNIN01000002.1"/>
</dbReference>
<keyword evidence="3 6" id="KW-1133">Transmembrane helix</keyword>
<dbReference type="Gene3D" id="2.40.50.100">
    <property type="match status" value="1"/>
</dbReference>
<dbReference type="EMBL" id="FNIN01000002">
    <property type="protein sequence ID" value="SDN43003.1"/>
    <property type="molecule type" value="Genomic_DNA"/>
</dbReference>
<dbReference type="PANTHER" id="PTHR30386:SF26">
    <property type="entry name" value="TRANSPORT PROTEIN COMB"/>
    <property type="match status" value="1"/>
</dbReference>
<evidence type="ECO:0000256" key="6">
    <source>
        <dbReference type="SAM" id="Phobius"/>
    </source>
</evidence>
<evidence type="ECO:0000313" key="7">
    <source>
        <dbReference type="EMBL" id="SDN43003.1"/>
    </source>
</evidence>
<dbReference type="Proteomes" id="UP000199602">
    <property type="component" value="Unassembled WGS sequence"/>
</dbReference>
<organism evidence="7 8">
    <name type="scientific">Desulfonauticus submarinus</name>
    <dbReference type="NCBI Taxonomy" id="206665"/>
    <lineage>
        <taxon>Bacteria</taxon>
        <taxon>Pseudomonadati</taxon>
        <taxon>Thermodesulfobacteriota</taxon>
        <taxon>Desulfovibrionia</taxon>
        <taxon>Desulfovibrionales</taxon>
        <taxon>Desulfonauticaceae</taxon>
        <taxon>Desulfonauticus</taxon>
    </lineage>
</organism>
<evidence type="ECO:0000256" key="3">
    <source>
        <dbReference type="ARBA" id="ARBA00022989"/>
    </source>
</evidence>
<dbReference type="GO" id="GO:0016020">
    <property type="term" value="C:membrane"/>
    <property type="evidence" value="ECO:0007669"/>
    <property type="project" value="UniProtKB-SubCell"/>
</dbReference>
<keyword evidence="2 6" id="KW-0812">Transmembrane</keyword>
<evidence type="ECO:0000256" key="2">
    <source>
        <dbReference type="ARBA" id="ARBA00022692"/>
    </source>
</evidence>
<sequence length="403" mass="45225">MSKNNKKLKLATIAFLSLGLLYFIYWYIFLYGTEYTDDAYVEADIARVSSRIPGNIQKIYIDNDDYVQKGDPLIELDPKDILAQKKVLLCIKKRILAQIEGEKIRLQTTDSKTLAAVEAAEANLKAAKLLKSQTENQIATLRNQRQEIIIALSQARKDLQRFIKLWEKHLIAKQTLEQNQNLVKTLEEKLKAVENQIKAAQKVSGQAKAKIKAALAVLKKNQALRKELALVKANLKALKASLEEINAKISQIDLNLSYTKIKAPISGYIAQKKIQIGDRVMPGEPLLAIVPLDKIYVEANFKETQLTHMYIGQKAIIKPDIYPNLKLEGKVIGIRAGTGTVFSLLPPENAVGNWIKVVQRVPVKIIFTSPIPKEYPLRVGLSLEVTVDTSKKTGPRLRQALKN</sequence>
<gene>
    <name evidence="7" type="ORF">SAMN04488516_102112</name>
</gene>
<feature type="transmembrane region" description="Helical" evidence="6">
    <location>
        <begin position="12"/>
        <end position="32"/>
    </location>
</feature>
<dbReference type="SUPFAM" id="SSF111369">
    <property type="entry name" value="HlyD-like secretion proteins"/>
    <property type="match status" value="2"/>
</dbReference>
<dbReference type="AlphaFoldDB" id="A0A1H0BC99"/>
<dbReference type="STRING" id="206665.SAMN04488516_102112"/>
<accession>A0A1H0BC99</accession>
<evidence type="ECO:0000313" key="8">
    <source>
        <dbReference type="Proteomes" id="UP000199602"/>
    </source>
</evidence>
<name>A0A1H0BC99_9BACT</name>
<dbReference type="Gene3D" id="2.40.30.170">
    <property type="match status" value="1"/>
</dbReference>
<keyword evidence="5" id="KW-0175">Coiled coil</keyword>
<evidence type="ECO:0000256" key="1">
    <source>
        <dbReference type="ARBA" id="ARBA00004167"/>
    </source>
</evidence>
<keyword evidence="8" id="KW-1185">Reference proteome</keyword>
<proteinExistence type="predicted"/>
<feature type="coiled-coil region" evidence="5">
    <location>
        <begin position="117"/>
        <end position="255"/>
    </location>
</feature>
<keyword evidence="4 6" id="KW-0472">Membrane</keyword>
<dbReference type="PANTHER" id="PTHR30386">
    <property type="entry name" value="MEMBRANE FUSION SUBUNIT OF EMRAB-TOLC MULTIDRUG EFFLUX PUMP"/>
    <property type="match status" value="1"/>
</dbReference>
<reference evidence="7 8" key="1">
    <citation type="submission" date="2016-10" db="EMBL/GenBank/DDBJ databases">
        <authorList>
            <person name="de Groot N.N."/>
        </authorList>
    </citation>
    <scope>NUCLEOTIDE SEQUENCE [LARGE SCALE GENOMIC DNA]</scope>
    <source>
        <strain evidence="7 8">DSM 15269</strain>
    </source>
</reference>
<protein>
    <submittedName>
        <fullName evidence="7">Membrane fusion protein, multidrug efflux system</fullName>
    </submittedName>
</protein>
<dbReference type="PRINTS" id="PR01490">
    <property type="entry name" value="RTXTOXIND"/>
</dbReference>
<comment type="subcellular location">
    <subcellularLocation>
        <location evidence="1">Membrane</location>
        <topology evidence="1">Single-pass membrane protein</topology>
    </subcellularLocation>
</comment>
<dbReference type="InterPro" id="IPR050739">
    <property type="entry name" value="MFP"/>
</dbReference>